<name>A0A3M3Y8S7_9PSED</name>
<sequence>MTAKLSEPMQSVLMKLGSGWGWDDFGVHGPCPTLLG</sequence>
<comment type="caution">
    <text evidence="1">The sequence shown here is derived from an EMBL/GenBank/DDBJ whole genome shotgun (WGS) entry which is preliminary data.</text>
</comment>
<evidence type="ECO:0000313" key="2">
    <source>
        <dbReference type="Proteomes" id="UP000279372"/>
    </source>
</evidence>
<proteinExistence type="predicted"/>
<reference evidence="1 2" key="1">
    <citation type="submission" date="2018-08" db="EMBL/GenBank/DDBJ databases">
        <title>Recombination of ecologically and evolutionarily significant loci maintains genetic cohesion in the Pseudomonas syringae species complex.</title>
        <authorList>
            <person name="Dillon M."/>
            <person name="Thakur S."/>
            <person name="Almeida R.N.D."/>
            <person name="Weir B.S."/>
            <person name="Guttman D.S."/>
        </authorList>
    </citation>
    <scope>NUCLEOTIDE SEQUENCE [LARGE SCALE GENOMIC DNA]</scope>
    <source>
        <strain evidence="1 2">ICMP 8902</strain>
    </source>
</reference>
<organism evidence="1 2">
    <name type="scientific">Pseudomonas syringae pv. philadelphi</name>
    <dbReference type="NCBI Taxonomy" id="251706"/>
    <lineage>
        <taxon>Bacteria</taxon>
        <taxon>Pseudomonadati</taxon>
        <taxon>Pseudomonadota</taxon>
        <taxon>Gammaproteobacteria</taxon>
        <taxon>Pseudomonadales</taxon>
        <taxon>Pseudomonadaceae</taxon>
        <taxon>Pseudomonas</taxon>
    </lineage>
</organism>
<protein>
    <submittedName>
        <fullName evidence="1">Uncharacterized protein</fullName>
    </submittedName>
</protein>
<accession>A0A3M3Y8S7</accession>
<dbReference type="AlphaFoldDB" id="A0A3M3Y8S7"/>
<evidence type="ECO:0000313" key="1">
    <source>
        <dbReference type="EMBL" id="RMO78566.1"/>
    </source>
</evidence>
<dbReference type="Proteomes" id="UP000279372">
    <property type="component" value="Unassembled WGS sequence"/>
</dbReference>
<gene>
    <name evidence="1" type="ORF">ALQ33_01653</name>
</gene>
<dbReference type="EMBL" id="RBQB01000389">
    <property type="protein sequence ID" value="RMO78566.1"/>
    <property type="molecule type" value="Genomic_DNA"/>
</dbReference>